<dbReference type="InterPro" id="IPR013126">
    <property type="entry name" value="Hsp_70_fam"/>
</dbReference>
<dbReference type="SUPFAM" id="SSF53067">
    <property type="entry name" value="Actin-like ATPase domain"/>
    <property type="match status" value="2"/>
</dbReference>
<evidence type="ECO:0000256" key="2">
    <source>
        <dbReference type="ARBA" id="ARBA00022741"/>
    </source>
</evidence>
<dbReference type="EMBL" id="CP058627">
    <property type="protein sequence ID" value="QLG89352.1"/>
    <property type="molecule type" value="Genomic_DNA"/>
</dbReference>
<dbReference type="KEGG" id="chiz:HQ393_14475"/>
<accession>A0A7H9BLQ3</accession>
<dbReference type="InterPro" id="IPR018181">
    <property type="entry name" value="Heat_shock_70_CS"/>
</dbReference>
<evidence type="ECO:0000313" key="4">
    <source>
        <dbReference type="EMBL" id="QLG89352.1"/>
    </source>
</evidence>
<dbReference type="GO" id="GO:0140662">
    <property type="term" value="F:ATP-dependent protein folding chaperone"/>
    <property type="evidence" value="ECO:0007669"/>
    <property type="project" value="InterPro"/>
</dbReference>
<dbReference type="Pfam" id="PF00012">
    <property type="entry name" value="HSP70"/>
    <property type="match status" value="2"/>
</dbReference>
<evidence type="ECO:0000313" key="5">
    <source>
        <dbReference type="Proteomes" id="UP000509597"/>
    </source>
</evidence>
<reference evidence="4 5" key="1">
    <citation type="submission" date="2020-07" db="EMBL/GenBank/DDBJ databases">
        <title>Complete genome sequence of Chitinibacter sp. 2T18.</title>
        <authorList>
            <person name="Bae J.-W."/>
            <person name="Choi J.-W."/>
        </authorList>
    </citation>
    <scope>NUCLEOTIDE SEQUENCE [LARGE SCALE GENOMIC DNA]</scope>
    <source>
        <strain evidence="4 5">2T18</strain>
    </source>
</reference>
<dbReference type="InterPro" id="IPR042054">
    <property type="entry name" value="YegD-like"/>
</dbReference>
<keyword evidence="5" id="KW-1185">Reference proteome</keyword>
<dbReference type="InterPro" id="IPR043129">
    <property type="entry name" value="ATPase_NBD"/>
</dbReference>
<sequence>MNKFSASACGIDFGTSNSTAGIVTPTGAQLLALEDGKLTLPSAVFFNVEEETMAYGRAALAEYLEGYEGRLMRSMKSLLGSSLMDAGTEIGGRHLSFKNLIGHLIGEVKTRAEQSAGRAFDAVVLGRPVHFVDDDKAADDQAEATLAEIARGLGFKEVSFQFEPIAAAHDYEQRIEKEELVLIVDIGGGTSDFSLVRLSPERRGIADRSSDLLASGGVHIGGTDFDKRLSLSGVMPELGMGTLLTNNAEFPNSVFFQLATWHTINFAYTRKMWRTFQDISPEVVDKVRFERLLNVIRQQAGHHLAMRVEEAKIGLSNQLAVALDLVEAEKGLLANISRDTFEAAIAQETRRVCASALATLAQAGVAPEAVDTLFFTGGSSAVPALRNTLAAAFPAARAVEGDHFGSVGCGLAVVAQQRYG</sequence>
<gene>
    <name evidence="4" type="ORF">HQ393_14475</name>
</gene>
<dbReference type="GO" id="GO:0005524">
    <property type="term" value="F:ATP binding"/>
    <property type="evidence" value="ECO:0007669"/>
    <property type="project" value="UniProtKB-KW"/>
</dbReference>
<dbReference type="Gene3D" id="3.90.640.10">
    <property type="entry name" value="Actin, Chain A, domain 4"/>
    <property type="match status" value="1"/>
</dbReference>
<dbReference type="Proteomes" id="UP000509597">
    <property type="component" value="Chromosome"/>
</dbReference>
<proteinExistence type="inferred from homology"/>
<evidence type="ECO:0000256" key="3">
    <source>
        <dbReference type="ARBA" id="ARBA00022840"/>
    </source>
</evidence>
<dbReference type="AlphaFoldDB" id="A0A7H9BLQ3"/>
<keyword evidence="3" id="KW-0067">ATP-binding</keyword>
<organism evidence="4 5">
    <name type="scientific">Chitinibacter bivalviorum</name>
    <dbReference type="NCBI Taxonomy" id="2739434"/>
    <lineage>
        <taxon>Bacteria</taxon>
        <taxon>Pseudomonadati</taxon>
        <taxon>Pseudomonadota</taxon>
        <taxon>Betaproteobacteria</taxon>
        <taxon>Neisseriales</taxon>
        <taxon>Chitinibacteraceae</taxon>
        <taxon>Chitinibacter</taxon>
    </lineage>
</organism>
<dbReference type="Gene3D" id="3.30.420.40">
    <property type="match status" value="3"/>
</dbReference>
<dbReference type="PANTHER" id="PTHR19375">
    <property type="entry name" value="HEAT SHOCK PROTEIN 70KDA"/>
    <property type="match status" value="1"/>
</dbReference>
<dbReference type="PRINTS" id="PR00301">
    <property type="entry name" value="HEATSHOCK70"/>
</dbReference>
<dbReference type="RefSeq" id="WP_179355912.1">
    <property type="nucleotide sequence ID" value="NZ_CP058627.1"/>
</dbReference>
<dbReference type="PROSITE" id="PS00329">
    <property type="entry name" value="HSP70_2"/>
    <property type="match status" value="1"/>
</dbReference>
<dbReference type="CDD" id="cd10231">
    <property type="entry name" value="ASKHA_NBD_HSP70_YegD-like"/>
    <property type="match status" value="1"/>
</dbReference>
<evidence type="ECO:0000256" key="1">
    <source>
        <dbReference type="ARBA" id="ARBA00007381"/>
    </source>
</evidence>
<keyword evidence="2" id="KW-0547">Nucleotide-binding</keyword>
<protein>
    <submittedName>
        <fullName evidence="4">Hsp70 family protein</fullName>
    </submittedName>
</protein>
<name>A0A7H9BLQ3_9NEIS</name>
<comment type="similarity">
    <text evidence="1">Belongs to the heat shock protein 70 family.</text>
</comment>